<dbReference type="RefSeq" id="WP_093215821.1">
    <property type="nucleotide sequence ID" value="NZ_LT629803.1"/>
</dbReference>
<dbReference type="EMBL" id="RRZK01000032">
    <property type="protein sequence ID" value="TDB57815.1"/>
    <property type="molecule type" value="Genomic_DNA"/>
</dbReference>
<dbReference type="Pfam" id="PF13391">
    <property type="entry name" value="HNH_2"/>
    <property type="match status" value="1"/>
</dbReference>
<dbReference type="OrthoDB" id="529575at2"/>
<evidence type="ECO:0000256" key="1">
    <source>
        <dbReference type="SAM" id="MobiDB-lite"/>
    </source>
</evidence>
<gene>
    <name evidence="3" type="ORF">EIY72_26560</name>
</gene>
<name>A0A1H2MFG0_PSEVA</name>
<dbReference type="InterPro" id="IPR003615">
    <property type="entry name" value="HNH_nuc"/>
</dbReference>
<keyword evidence="3" id="KW-0540">Nuclease</keyword>
<dbReference type="AlphaFoldDB" id="A0A1H2MFG0"/>
<evidence type="ECO:0000259" key="2">
    <source>
        <dbReference type="Pfam" id="PF13391"/>
    </source>
</evidence>
<keyword evidence="4" id="KW-1185">Reference proteome</keyword>
<dbReference type="GO" id="GO:0004519">
    <property type="term" value="F:endonuclease activity"/>
    <property type="evidence" value="ECO:0007669"/>
    <property type="project" value="UniProtKB-KW"/>
</dbReference>
<organism evidence="3 4">
    <name type="scientific">Pseudomonas vancouverensis</name>
    <dbReference type="NCBI Taxonomy" id="95300"/>
    <lineage>
        <taxon>Bacteria</taxon>
        <taxon>Pseudomonadati</taxon>
        <taxon>Pseudomonadota</taxon>
        <taxon>Gammaproteobacteria</taxon>
        <taxon>Pseudomonadales</taxon>
        <taxon>Pseudomonadaceae</taxon>
        <taxon>Pseudomonas</taxon>
    </lineage>
</organism>
<comment type="caution">
    <text evidence="3">The sequence shown here is derived from an EMBL/GenBank/DDBJ whole genome shotgun (WGS) entry which is preliminary data.</text>
</comment>
<protein>
    <submittedName>
        <fullName evidence="3">HNH endonuclease</fullName>
    </submittedName>
</protein>
<dbReference type="Proteomes" id="UP000295254">
    <property type="component" value="Unassembled WGS sequence"/>
</dbReference>
<proteinExistence type="predicted"/>
<keyword evidence="3" id="KW-0378">Hydrolase</keyword>
<reference evidence="4" key="1">
    <citation type="journal article" date="2019" name="bioRxiv">
        <title>Bacterially produced spermidine induces plant systemic susceptibility to pathogens.</title>
        <authorList>
            <person name="Melnyk R.A."/>
            <person name="Beskrovnaya P.A."/>
            <person name="Liu Z."/>
            <person name="Song Y."/>
            <person name="Haney C.H."/>
        </authorList>
    </citation>
    <scope>NUCLEOTIDE SEQUENCE [LARGE SCALE GENOMIC DNA]</scope>
    <source>
        <strain evidence="4">Dha-51</strain>
    </source>
</reference>
<evidence type="ECO:0000313" key="3">
    <source>
        <dbReference type="EMBL" id="TDB57815.1"/>
    </source>
</evidence>
<sequence length="410" mass="46574">MDYHIFNIGSPYINEWWSELRQRGVITAGFSGDPGDRGEIILRDMAEGDWLIAYCNQRGYVGAGIVSDIESYVLYDEDVPGSLSDHRHERGVTWLYTVENIANAVTLDEVSQSAPRQTKERERDVGVADKIIELLKRRSTAAKPAKYWRVLSAVQAIGRPCSIREIQTWLSQHHPDEFNGDARENATLLTVNDVNRRHYDRYRKSFRTDGGHAMDALFREGSRRNVTYQLFQPIVHGIWDIEREVGGRFRVVQIESTDFEQALAEAHKQVTDEALNPIESEEDERRRQQGAIVIREGQGVFKAALLSAYDRRCAMTGCAVLEILEAAHIKPYLGAHTNRTDNGLLLRADIHTLFDKGLIWIDEQLHIQTSERLHGSEYAFLKGKPLRVPTDASEGPHPDHLAAHRKVSGR</sequence>
<accession>A0A1H2MFG0</accession>
<feature type="domain" description="HNH nuclease" evidence="2">
    <location>
        <begin position="313"/>
        <end position="362"/>
    </location>
</feature>
<feature type="region of interest" description="Disordered" evidence="1">
    <location>
        <begin position="389"/>
        <end position="410"/>
    </location>
</feature>
<evidence type="ECO:0000313" key="4">
    <source>
        <dbReference type="Proteomes" id="UP000295254"/>
    </source>
</evidence>
<keyword evidence="3" id="KW-0255">Endonuclease</keyword>